<reference evidence="3 4" key="1">
    <citation type="submission" date="2020-08" db="EMBL/GenBank/DDBJ databases">
        <title>Sequencing the genomes of 1000 actinobacteria strains.</title>
        <authorList>
            <person name="Klenk H.-P."/>
        </authorList>
    </citation>
    <scope>NUCLEOTIDE SEQUENCE [LARGE SCALE GENOMIC DNA]</scope>
    <source>
        <strain evidence="3 4">DSM 43150</strain>
    </source>
</reference>
<dbReference type="Proteomes" id="UP000590511">
    <property type="component" value="Unassembled WGS sequence"/>
</dbReference>
<feature type="region of interest" description="Disordered" evidence="1">
    <location>
        <begin position="143"/>
        <end position="170"/>
    </location>
</feature>
<evidence type="ECO:0000313" key="4">
    <source>
        <dbReference type="Proteomes" id="UP000590511"/>
    </source>
</evidence>
<dbReference type="Proteomes" id="UP000631312">
    <property type="component" value="Unassembled WGS sequence"/>
</dbReference>
<dbReference type="EMBL" id="JACHNC010000001">
    <property type="protein sequence ID" value="MBB4751547.1"/>
    <property type="molecule type" value="Genomic_DNA"/>
</dbReference>
<evidence type="ECO:0000256" key="1">
    <source>
        <dbReference type="SAM" id="MobiDB-lite"/>
    </source>
</evidence>
<accession>A0A7W7MIH0</accession>
<comment type="caution">
    <text evidence="3">The sequence shown here is derived from an EMBL/GenBank/DDBJ whole genome shotgun (WGS) entry which is preliminary data.</text>
</comment>
<evidence type="ECO:0000313" key="5">
    <source>
        <dbReference type="Proteomes" id="UP000631312"/>
    </source>
</evidence>
<feature type="compositionally biased region" description="Low complexity" evidence="1">
    <location>
        <begin position="199"/>
        <end position="209"/>
    </location>
</feature>
<dbReference type="EMBL" id="BOMP01000180">
    <property type="protein sequence ID" value="GIE45948.1"/>
    <property type="molecule type" value="Genomic_DNA"/>
</dbReference>
<proteinExistence type="predicted"/>
<sequence length="267" mass="27020">MATNARIKPIETATSRGWDDWLTFLAGIGAEDLCHRAIVARVHKELEATGIDSPGWWAQSVTVAYEQYVGRRLPGQRPDGTFEVSVSRATRLGMAALMDAWTGFAAADPHTAGLLAAPPRVSGTERRITWRVKTPDGTAIAVTSEPKPNGTASLVATHSGLPSPESAAEARQIWTDTVTRFLESAAARRAGTVRRVRDGQAGSGTASGSSGTGVAGTGMAGTGSGGGGGSGSGLSGDSSPGSSGIGAPGSRGGYLSGFDGILAIGIG</sequence>
<feature type="compositionally biased region" description="Gly residues" evidence="1">
    <location>
        <begin position="210"/>
        <end position="234"/>
    </location>
</feature>
<protein>
    <submittedName>
        <fullName evidence="3">Uncharacterized protein</fullName>
    </submittedName>
</protein>
<keyword evidence="5" id="KW-1185">Reference proteome</keyword>
<name>A0A7W7MIH0_9ACTN</name>
<dbReference type="RefSeq" id="WP_188123565.1">
    <property type="nucleotide sequence ID" value="NZ_BOMP01000180.1"/>
</dbReference>
<evidence type="ECO:0000313" key="3">
    <source>
        <dbReference type="EMBL" id="MBB4751547.1"/>
    </source>
</evidence>
<dbReference type="AlphaFoldDB" id="A0A7W7MIH0"/>
<reference evidence="2 5" key="2">
    <citation type="submission" date="2021-01" db="EMBL/GenBank/DDBJ databases">
        <title>Whole genome shotgun sequence of Actinoplanes lobatus NBRC 12513.</title>
        <authorList>
            <person name="Komaki H."/>
            <person name="Tamura T."/>
        </authorList>
    </citation>
    <scope>NUCLEOTIDE SEQUENCE [LARGE SCALE GENOMIC DNA]</scope>
    <source>
        <strain evidence="2 5">NBRC 12513</strain>
    </source>
</reference>
<feature type="region of interest" description="Disordered" evidence="1">
    <location>
        <begin position="193"/>
        <end position="250"/>
    </location>
</feature>
<evidence type="ECO:0000313" key="2">
    <source>
        <dbReference type="EMBL" id="GIE45948.1"/>
    </source>
</evidence>
<gene>
    <name evidence="2" type="ORF">Alo02nite_88460</name>
    <name evidence="3" type="ORF">BJ964_005708</name>
</gene>
<organism evidence="3 4">
    <name type="scientific">Actinoplanes lobatus</name>
    <dbReference type="NCBI Taxonomy" id="113568"/>
    <lineage>
        <taxon>Bacteria</taxon>
        <taxon>Bacillati</taxon>
        <taxon>Actinomycetota</taxon>
        <taxon>Actinomycetes</taxon>
        <taxon>Micromonosporales</taxon>
        <taxon>Micromonosporaceae</taxon>
        <taxon>Actinoplanes</taxon>
    </lineage>
</organism>